<evidence type="ECO:0000313" key="8">
    <source>
        <dbReference type="EMBL" id="EGB14466.1"/>
    </source>
</evidence>
<feature type="domain" description="EamA" evidence="7">
    <location>
        <begin position="160"/>
        <end position="289"/>
    </location>
</feature>
<dbReference type="Gene3D" id="1.10.3730.20">
    <property type="match status" value="1"/>
</dbReference>
<evidence type="ECO:0000256" key="3">
    <source>
        <dbReference type="ARBA" id="ARBA00022692"/>
    </source>
</evidence>
<proteinExistence type="predicted"/>
<reference evidence="8 9" key="1">
    <citation type="journal article" date="2011" name="J. Bacteriol.">
        <title>Genome sequence of the mercury-methylating strain Desulfovibrio desulfuricans ND132.</title>
        <authorList>
            <person name="Brown S.D."/>
            <person name="Gilmour C.C."/>
            <person name="Kucken A.M."/>
            <person name="Wall J.D."/>
            <person name="Elias D.A."/>
            <person name="Brandt C.C."/>
            <person name="Podar M."/>
            <person name="Chertkov O."/>
            <person name="Held B."/>
            <person name="Bruce D.C."/>
            <person name="Detter J.C."/>
            <person name="Tapia R."/>
            <person name="Han C.S."/>
            <person name="Goodwin L.A."/>
            <person name="Cheng J.F."/>
            <person name="Pitluck S."/>
            <person name="Woyke T."/>
            <person name="Mikhailova N."/>
            <person name="Ivanova N.N."/>
            <person name="Han J."/>
            <person name="Lucas S."/>
            <person name="Lapidus A.L."/>
            <person name="Land M.L."/>
            <person name="Hauser L.J."/>
            <person name="Palumbo A.V."/>
        </authorList>
    </citation>
    <scope>NUCLEOTIDE SEQUENCE [LARGE SCALE GENOMIC DNA]</scope>
    <source>
        <strain evidence="8 9">ND132</strain>
    </source>
</reference>
<feature type="transmembrane region" description="Helical" evidence="6">
    <location>
        <begin position="216"/>
        <end position="235"/>
    </location>
</feature>
<dbReference type="KEGG" id="ddn:DND132_1257"/>
<dbReference type="AlphaFoldDB" id="F0JCG8"/>
<protein>
    <recommendedName>
        <fullName evidence="7">EamA domain-containing protein</fullName>
    </recommendedName>
</protein>
<evidence type="ECO:0000256" key="6">
    <source>
        <dbReference type="SAM" id="Phobius"/>
    </source>
</evidence>
<feature type="domain" description="EamA" evidence="7">
    <location>
        <begin position="13"/>
        <end position="145"/>
    </location>
</feature>
<feature type="transmembrane region" description="Helical" evidence="6">
    <location>
        <begin position="132"/>
        <end position="152"/>
    </location>
</feature>
<organism evidence="8 9">
    <name type="scientific">Pseudodesulfovibrio mercurii</name>
    <dbReference type="NCBI Taxonomy" id="641491"/>
    <lineage>
        <taxon>Bacteria</taxon>
        <taxon>Pseudomonadati</taxon>
        <taxon>Thermodesulfobacteriota</taxon>
        <taxon>Desulfovibrionia</taxon>
        <taxon>Desulfovibrionales</taxon>
        <taxon>Desulfovibrionaceae</taxon>
    </lineage>
</organism>
<dbReference type="EMBL" id="CP003220">
    <property type="protein sequence ID" value="EGB14466.1"/>
    <property type="molecule type" value="Genomic_DNA"/>
</dbReference>
<feature type="transmembrane region" description="Helical" evidence="6">
    <location>
        <begin position="12"/>
        <end position="35"/>
    </location>
</feature>
<gene>
    <name evidence="8" type="ORF">DND132_1257</name>
</gene>
<feature type="transmembrane region" description="Helical" evidence="6">
    <location>
        <begin position="190"/>
        <end position="210"/>
    </location>
</feature>
<feature type="transmembrane region" description="Helical" evidence="6">
    <location>
        <begin position="106"/>
        <end position="123"/>
    </location>
</feature>
<evidence type="ECO:0000259" key="7">
    <source>
        <dbReference type="Pfam" id="PF00892"/>
    </source>
</evidence>
<evidence type="ECO:0000256" key="1">
    <source>
        <dbReference type="ARBA" id="ARBA00004651"/>
    </source>
</evidence>
<evidence type="ECO:0000256" key="4">
    <source>
        <dbReference type="ARBA" id="ARBA00022989"/>
    </source>
</evidence>
<keyword evidence="5 6" id="KW-0472">Membrane</keyword>
<evidence type="ECO:0000256" key="2">
    <source>
        <dbReference type="ARBA" id="ARBA00022475"/>
    </source>
</evidence>
<dbReference type="SUPFAM" id="SSF103481">
    <property type="entry name" value="Multidrug resistance efflux transporter EmrE"/>
    <property type="match status" value="2"/>
</dbReference>
<dbReference type="PANTHER" id="PTHR32322">
    <property type="entry name" value="INNER MEMBRANE TRANSPORTER"/>
    <property type="match status" value="1"/>
</dbReference>
<dbReference type="HOGENOM" id="CLU_033863_9_1_7"/>
<evidence type="ECO:0000256" key="5">
    <source>
        <dbReference type="ARBA" id="ARBA00023136"/>
    </source>
</evidence>
<keyword evidence="3 6" id="KW-0812">Transmembrane</keyword>
<comment type="subcellular location">
    <subcellularLocation>
        <location evidence="1">Cell membrane</location>
        <topology evidence="1">Multi-pass membrane protein</topology>
    </subcellularLocation>
</comment>
<feature type="transmembrane region" description="Helical" evidence="6">
    <location>
        <begin position="273"/>
        <end position="290"/>
    </location>
</feature>
<evidence type="ECO:0000313" key="9">
    <source>
        <dbReference type="Proteomes" id="UP000007845"/>
    </source>
</evidence>
<feature type="transmembrane region" description="Helical" evidence="6">
    <location>
        <begin position="247"/>
        <end position="267"/>
    </location>
</feature>
<keyword evidence="9" id="KW-1185">Reference proteome</keyword>
<keyword evidence="4 6" id="KW-1133">Transmembrane helix</keyword>
<dbReference type="STRING" id="641491.DND132_1257"/>
<dbReference type="InterPro" id="IPR037185">
    <property type="entry name" value="EmrE-like"/>
</dbReference>
<dbReference type="GO" id="GO:0005886">
    <property type="term" value="C:plasma membrane"/>
    <property type="evidence" value="ECO:0007669"/>
    <property type="project" value="UniProtKB-SubCell"/>
</dbReference>
<feature type="transmembrane region" description="Helical" evidence="6">
    <location>
        <begin position="158"/>
        <end position="178"/>
    </location>
</feature>
<keyword evidence="2" id="KW-1003">Cell membrane</keyword>
<dbReference type="PANTHER" id="PTHR32322:SF18">
    <property type="entry name" value="S-ADENOSYLMETHIONINE_S-ADENOSYLHOMOCYSTEINE TRANSPORTER"/>
    <property type="match status" value="1"/>
</dbReference>
<dbReference type="InterPro" id="IPR050638">
    <property type="entry name" value="AA-Vitamin_Transporters"/>
</dbReference>
<dbReference type="Pfam" id="PF00892">
    <property type="entry name" value="EamA"/>
    <property type="match status" value="2"/>
</dbReference>
<dbReference type="InterPro" id="IPR000620">
    <property type="entry name" value="EamA_dom"/>
</dbReference>
<feature type="transmembrane region" description="Helical" evidence="6">
    <location>
        <begin position="47"/>
        <end position="67"/>
    </location>
</feature>
<sequence length="297" mass="32761" precursor="true">MSTRTLHLSASSSGYGFTVLAAFSWSLMTLFAKAMLAAGLSPMEISFWRAAIGGLFFIASAASLRALRIPPARALLFILWGMLSIAGLFLVFLLSIQYSGAAMGEILLYTAPVWVAVFSRYISHEEVSNRKWLAIVMALCGVIFICFSGGSIRGEVSPVGILCGLASGLCYALQYPFFKHWQKHYRTETIYAYMEMGGVLAMLPFVHFHTAYTPQTWSMVVLMAFFTGYLAFWAYGQGLKRLPQVHVAVLCNLEPILGTVWACRFFDENFSPAGWAGFSLILLGVLILATERPRHAG</sequence>
<name>F0JCG8_9BACT</name>
<feature type="transmembrane region" description="Helical" evidence="6">
    <location>
        <begin position="74"/>
        <end position="94"/>
    </location>
</feature>
<dbReference type="RefSeq" id="WP_014321894.1">
    <property type="nucleotide sequence ID" value="NC_016803.1"/>
</dbReference>
<dbReference type="eggNOG" id="COG0697">
    <property type="taxonomic scope" value="Bacteria"/>
</dbReference>
<dbReference type="Proteomes" id="UP000007845">
    <property type="component" value="Chromosome"/>
</dbReference>
<accession>F0JCG8</accession>